<sequence length="159" mass="18500">MAKEKKLIPEFYKIPANDIMDKRIEDMPLIEKDASLECVLSILTGSDYVWVVESKGSKKLVGIITEHDILDIFSPRKEVSFFGFPSKKSLHYETFEKAGHLMSRNPIRCRPEEKVEDVLNKMIDHRVRRIPVVENGEIIGEITLHHLIRKFYTFIKNSN</sequence>
<name>A0A7G9Z4I2_9EURY</name>
<dbReference type="PANTHER" id="PTHR43080">
    <property type="entry name" value="CBS DOMAIN-CONTAINING PROTEIN CBSX3, MITOCHONDRIAL"/>
    <property type="match status" value="1"/>
</dbReference>
<evidence type="ECO:0000256" key="1">
    <source>
        <dbReference type="ARBA" id="ARBA00023122"/>
    </source>
</evidence>
<keyword evidence="2" id="KW-0486">Methionine biosynthesis</keyword>
<evidence type="ECO:0000256" key="2">
    <source>
        <dbReference type="ARBA" id="ARBA00023167"/>
    </source>
</evidence>
<evidence type="ECO:0000313" key="5">
    <source>
        <dbReference type="EMBL" id="QNO55166.1"/>
    </source>
</evidence>
<evidence type="ECO:0000256" key="3">
    <source>
        <dbReference type="PROSITE-ProRule" id="PRU00703"/>
    </source>
</evidence>
<accession>A0A7G9Z4I2</accession>
<feature type="domain" description="CBS" evidence="4">
    <location>
        <begin position="102"/>
        <end position="159"/>
    </location>
</feature>
<dbReference type="Gene3D" id="3.10.580.10">
    <property type="entry name" value="CBS-domain"/>
    <property type="match status" value="1"/>
</dbReference>
<dbReference type="InterPro" id="IPR046342">
    <property type="entry name" value="CBS_dom_sf"/>
</dbReference>
<dbReference type="EMBL" id="MT631604">
    <property type="protein sequence ID" value="QNO55166.1"/>
    <property type="molecule type" value="Genomic_DNA"/>
</dbReference>
<dbReference type="AlphaFoldDB" id="A0A7G9Z4I2"/>
<keyword evidence="2" id="KW-0028">Amino-acid biosynthesis</keyword>
<dbReference type="PANTHER" id="PTHR43080:SF26">
    <property type="entry name" value="REGULATORY PROTEIN"/>
    <property type="match status" value="1"/>
</dbReference>
<dbReference type="GO" id="GO:0009086">
    <property type="term" value="P:methionine biosynthetic process"/>
    <property type="evidence" value="ECO:0007669"/>
    <property type="project" value="UniProtKB-KW"/>
</dbReference>
<proteinExistence type="predicted"/>
<dbReference type="Pfam" id="PF00571">
    <property type="entry name" value="CBS"/>
    <property type="match status" value="2"/>
</dbReference>
<dbReference type="InterPro" id="IPR000644">
    <property type="entry name" value="CBS_dom"/>
</dbReference>
<dbReference type="PROSITE" id="PS51371">
    <property type="entry name" value="CBS"/>
    <property type="match status" value="1"/>
</dbReference>
<protein>
    <recommendedName>
        <fullName evidence="4">CBS domain-containing protein</fullName>
    </recommendedName>
</protein>
<dbReference type="SMART" id="SM00116">
    <property type="entry name" value="CBS"/>
    <property type="match status" value="2"/>
</dbReference>
<evidence type="ECO:0000259" key="4">
    <source>
        <dbReference type="PROSITE" id="PS51371"/>
    </source>
</evidence>
<organism evidence="5">
    <name type="scientific">Candidatus Methanophaga sp. ANME-1 ERB7</name>
    <dbReference type="NCBI Taxonomy" id="2759913"/>
    <lineage>
        <taxon>Archaea</taxon>
        <taxon>Methanobacteriati</taxon>
        <taxon>Methanobacteriota</taxon>
        <taxon>Stenosarchaea group</taxon>
        <taxon>Methanomicrobia</taxon>
        <taxon>Candidatus Methanophagales</taxon>
        <taxon>Candidatus Methanophagaceae</taxon>
        <taxon>Candidatus Methanophaga</taxon>
    </lineage>
</organism>
<dbReference type="InterPro" id="IPR051257">
    <property type="entry name" value="Diverse_CBS-Domain"/>
</dbReference>
<reference evidence="5" key="1">
    <citation type="submission" date="2020-06" db="EMBL/GenBank/DDBJ databases">
        <title>Unique genomic features of the anaerobic methanotrophic archaea.</title>
        <authorList>
            <person name="Chadwick G.L."/>
            <person name="Skennerton C.T."/>
            <person name="Laso-Perez R."/>
            <person name="Leu A.O."/>
            <person name="Speth D.R."/>
            <person name="Yu H."/>
            <person name="Morgan-Lang C."/>
            <person name="Hatzenpichler R."/>
            <person name="Goudeau D."/>
            <person name="Malmstrom R."/>
            <person name="Brazelton W.J."/>
            <person name="Woyke T."/>
            <person name="Hallam S.J."/>
            <person name="Tyson G.W."/>
            <person name="Wegener G."/>
            <person name="Boetius A."/>
            <person name="Orphan V."/>
        </authorList>
    </citation>
    <scope>NUCLEOTIDE SEQUENCE</scope>
</reference>
<dbReference type="CDD" id="cd02205">
    <property type="entry name" value="CBS_pair_SF"/>
    <property type="match status" value="1"/>
</dbReference>
<keyword evidence="1 3" id="KW-0129">CBS domain</keyword>
<gene>
    <name evidence="5" type="ORF">FBIBDDDO_00028</name>
</gene>
<dbReference type="SUPFAM" id="SSF54631">
    <property type="entry name" value="CBS-domain pair"/>
    <property type="match status" value="1"/>
</dbReference>